<evidence type="ECO:0000313" key="3">
    <source>
        <dbReference type="Proteomes" id="UP000015101"/>
    </source>
</evidence>
<sequence>MALLGTARILRKFLTAGSFNPRPQESAGLPVDASKTRISSTISTSSGGHPPSSLMPCLCLIGIFAGNLNYRCKDVFPSSSHGLYCASVTSSMRCLPSGPFMPDGGGQSA</sequence>
<keyword evidence="3" id="KW-1185">Reference proteome</keyword>
<dbReference type="CTD" id="20209724"/>
<dbReference type="EMBL" id="AMQM01011102">
    <property type="status" value="NOT_ANNOTATED_CDS"/>
    <property type="molecule type" value="Genomic_DNA"/>
</dbReference>
<name>T1FLM5_HELRO</name>
<dbReference type="Proteomes" id="UP000015101">
    <property type="component" value="Unassembled WGS sequence"/>
</dbReference>
<evidence type="ECO:0000313" key="1">
    <source>
        <dbReference type="EMBL" id="ESO08264.1"/>
    </source>
</evidence>
<dbReference type="AlphaFoldDB" id="T1FLM5"/>
<organism evidence="2 3">
    <name type="scientific">Helobdella robusta</name>
    <name type="common">Californian leech</name>
    <dbReference type="NCBI Taxonomy" id="6412"/>
    <lineage>
        <taxon>Eukaryota</taxon>
        <taxon>Metazoa</taxon>
        <taxon>Spiralia</taxon>
        <taxon>Lophotrochozoa</taxon>
        <taxon>Annelida</taxon>
        <taxon>Clitellata</taxon>
        <taxon>Hirudinea</taxon>
        <taxon>Rhynchobdellida</taxon>
        <taxon>Glossiphoniidae</taxon>
        <taxon>Helobdella</taxon>
    </lineage>
</organism>
<dbReference type="RefSeq" id="XP_009013638.1">
    <property type="nucleotide sequence ID" value="XM_009015390.1"/>
</dbReference>
<dbReference type="GeneID" id="20209724"/>
<dbReference type="KEGG" id="hro:HELRODRAFT_184632"/>
<gene>
    <name evidence="2" type="primary">20209724</name>
    <name evidence="1" type="ORF">HELRODRAFT_184632</name>
</gene>
<dbReference type="EnsemblMetazoa" id="HelroT184632">
    <property type="protein sequence ID" value="HelroP184632"/>
    <property type="gene ID" value="HelroG184632"/>
</dbReference>
<dbReference type="EMBL" id="KB096113">
    <property type="protein sequence ID" value="ESO08264.1"/>
    <property type="molecule type" value="Genomic_DNA"/>
</dbReference>
<dbReference type="InParanoid" id="T1FLM5"/>
<protein>
    <submittedName>
        <fullName evidence="1 2">Uncharacterized protein</fullName>
    </submittedName>
</protein>
<accession>T1FLM5</accession>
<dbReference type="EMBL" id="AMQM01011103">
    <property type="status" value="NOT_ANNOTATED_CDS"/>
    <property type="molecule type" value="Genomic_DNA"/>
</dbReference>
<reference evidence="1 3" key="2">
    <citation type="journal article" date="2013" name="Nature">
        <title>Insights into bilaterian evolution from three spiralian genomes.</title>
        <authorList>
            <person name="Simakov O."/>
            <person name="Marletaz F."/>
            <person name="Cho S.J."/>
            <person name="Edsinger-Gonzales E."/>
            <person name="Havlak P."/>
            <person name="Hellsten U."/>
            <person name="Kuo D.H."/>
            <person name="Larsson T."/>
            <person name="Lv J."/>
            <person name="Arendt D."/>
            <person name="Savage R."/>
            <person name="Osoegawa K."/>
            <person name="de Jong P."/>
            <person name="Grimwood J."/>
            <person name="Chapman J.A."/>
            <person name="Shapiro H."/>
            <person name="Aerts A."/>
            <person name="Otillar R.P."/>
            <person name="Terry A.Y."/>
            <person name="Boore J.L."/>
            <person name="Grigoriev I.V."/>
            <person name="Lindberg D.R."/>
            <person name="Seaver E.C."/>
            <person name="Weisblat D.A."/>
            <person name="Putnam N.H."/>
            <person name="Rokhsar D.S."/>
        </authorList>
    </citation>
    <scope>NUCLEOTIDE SEQUENCE</scope>
</reference>
<dbReference type="HOGENOM" id="CLU_2186762_0_0_1"/>
<reference evidence="2" key="3">
    <citation type="submission" date="2015-06" db="UniProtKB">
        <authorList>
            <consortium name="EnsemblMetazoa"/>
        </authorList>
    </citation>
    <scope>IDENTIFICATION</scope>
</reference>
<reference evidence="3" key="1">
    <citation type="submission" date="2012-12" db="EMBL/GenBank/DDBJ databases">
        <authorList>
            <person name="Hellsten U."/>
            <person name="Grimwood J."/>
            <person name="Chapman J.A."/>
            <person name="Shapiro H."/>
            <person name="Aerts A."/>
            <person name="Otillar R.P."/>
            <person name="Terry A.Y."/>
            <person name="Boore J.L."/>
            <person name="Simakov O."/>
            <person name="Marletaz F."/>
            <person name="Cho S.-J."/>
            <person name="Edsinger-Gonzales E."/>
            <person name="Havlak P."/>
            <person name="Kuo D.-H."/>
            <person name="Larsson T."/>
            <person name="Lv J."/>
            <person name="Arendt D."/>
            <person name="Savage R."/>
            <person name="Osoegawa K."/>
            <person name="de Jong P."/>
            <person name="Lindberg D.R."/>
            <person name="Seaver E.C."/>
            <person name="Weisblat D.A."/>
            <person name="Putnam N.H."/>
            <person name="Grigoriev I.V."/>
            <person name="Rokhsar D.S."/>
        </authorList>
    </citation>
    <scope>NUCLEOTIDE SEQUENCE</scope>
</reference>
<proteinExistence type="predicted"/>
<evidence type="ECO:0000313" key="2">
    <source>
        <dbReference type="EnsemblMetazoa" id="HelroP184632"/>
    </source>
</evidence>